<keyword evidence="2" id="KW-1185">Reference proteome</keyword>
<name>G0EGL7_PYRF1</name>
<dbReference type="KEGG" id="pfm:Pyrfu_0520"/>
<dbReference type="Proteomes" id="UP000001037">
    <property type="component" value="Chromosome"/>
</dbReference>
<evidence type="ECO:0000313" key="2">
    <source>
        <dbReference type="Proteomes" id="UP000001037"/>
    </source>
</evidence>
<evidence type="ECO:0000313" key="1">
    <source>
        <dbReference type="EMBL" id="AEM38391.1"/>
    </source>
</evidence>
<dbReference type="STRING" id="694429.Pyrfu_0520"/>
<dbReference type="GeneID" id="11138982"/>
<gene>
    <name evidence="1" type="ordered locus">Pyrfu_0520</name>
</gene>
<dbReference type="AlphaFoldDB" id="G0EGL7"/>
<dbReference type="RefSeq" id="WP_014026068.1">
    <property type="nucleotide sequence ID" value="NC_015931.1"/>
</dbReference>
<accession>G0EGL7</accession>
<reference evidence="1 2" key="1">
    <citation type="journal article" date="2011" name="Stand. Genomic Sci.">
        <title>Complete genome sequence of the hyperthermophilic chemolithoautotroph Pyrolobus fumarii type strain (1A).</title>
        <authorList>
            <person name="Anderson I."/>
            <person name="Goker M."/>
            <person name="Nolan M."/>
            <person name="Lucas S."/>
            <person name="Hammon N."/>
            <person name="Deshpande S."/>
            <person name="Cheng J.F."/>
            <person name="Tapia R."/>
            <person name="Han C."/>
            <person name="Goodwin L."/>
            <person name="Pitluck S."/>
            <person name="Huntemann M."/>
            <person name="Liolios K."/>
            <person name="Ivanova N."/>
            <person name="Pagani I."/>
            <person name="Mavromatis K."/>
            <person name="Ovchinikova G."/>
            <person name="Pati A."/>
            <person name="Chen A."/>
            <person name="Palaniappan K."/>
            <person name="Land M."/>
            <person name="Hauser L."/>
            <person name="Brambilla E.M."/>
            <person name="Huber H."/>
            <person name="Yasawong M."/>
            <person name="Rohde M."/>
            <person name="Spring S."/>
            <person name="Abt B."/>
            <person name="Sikorski J."/>
            <person name="Wirth R."/>
            <person name="Detter J.C."/>
            <person name="Woyke T."/>
            <person name="Bristow J."/>
            <person name="Eisen J.A."/>
            <person name="Markowitz V."/>
            <person name="Hugenholtz P."/>
            <person name="Kyrpides N.C."/>
            <person name="Klenk H.P."/>
            <person name="Lapidus A."/>
        </authorList>
    </citation>
    <scope>NUCLEOTIDE SEQUENCE [LARGE SCALE GENOMIC DNA]</scope>
    <source>
        <strain evidence="2">DSM 11204 / 1A</strain>
    </source>
</reference>
<protein>
    <submittedName>
        <fullName evidence="1">Uncharacterized protein</fullName>
    </submittedName>
</protein>
<dbReference type="InParanoid" id="G0EGL7"/>
<proteinExistence type="predicted"/>
<sequence length="65" mass="7613">MPICADKLVRMYRDARGEEIARLERLAKRLGVPPHKARQVILDVIAYRLTLEEAEKRLKRVARET</sequence>
<dbReference type="HOGENOM" id="CLU_2839507_0_0_2"/>
<organism evidence="1 2">
    <name type="scientific">Pyrolobus fumarii (strain DSM 11204 / 1A)</name>
    <dbReference type="NCBI Taxonomy" id="694429"/>
    <lineage>
        <taxon>Archaea</taxon>
        <taxon>Thermoproteota</taxon>
        <taxon>Thermoprotei</taxon>
        <taxon>Desulfurococcales</taxon>
        <taxon>Pyrodictiaceae</taxon>
        <taxon>Pyrolobus</taxon>
    </lineage>
</organism>
<dbReference type="EMBL" id="CP002838">
    <property type="protein sequence ID" value="AEM38391.1"/>
    <property type="molecule type" value="Genomic_DNA"/>
</dbReference>